<dbReference type="Gene3D" id="3.30.565.10">
    <property type="entry name" value="Histidine kinase-like ATPase, C-terminal domain"/>
    <property type="match status" value="1"/>
</dbReference>
<comment type="caution">
    <text evidence="10">The sequence shown here is derived from an EMBL/GenBank/DDBJ whole genome shotgun (WGS) entry which is preliminary data.</text>
</comment>
<evidence type="ECO:0000256" key="6">
    <source>
        <dbReference type="ARBA" id="ARBA00022777"/>
    </source>
</evidence>
<dbReference type="PANTHER" id="PTHR42878">
    <property type="entry name" value="TWO-COMPONENT HISTIDINE KINASE"/>
    <property type="match status" value="1"/>
</dbReference>
<dbReference type="EMBL" id="JAUTBA010000001">
    <property type="protein sequence ID" value="MDQ1148057.1"/>
    <property type="molecule type" value="Genomic_DNA"/>
</dbReference>
<dbReference type="CDD" id="cd00082">
    <property type="entry name" value="HisKA"/>
    <property type="match status" value="1"/>
</dbReference>
<evidence type="ECO:0000313" key="10">
    <source>
        <dbReference type="EMBL" id="MDQ1148057.1"/>
    </source>
</evidence>
<evidence type="ECO:0000256" key="2">
    <source>
        <dbReference type="ARBA" id="ARBA00012438"/>
    </source>
</evidence>
<evidence type="ECO:0000256" key="8">
    <source>
        <dbReference type="ARBA" id="ARBA00023012"/>
    </source>
</evidence>
<dbReference type="SUPFAM" id="SSF47384">
    <property type="entry name" value="Homodimeric domain of signal transducing histidine kinase"/>
    <property type="match status" value="1"/>
</dbReference>
<dbReference type="PANTHER" id="PTHR42878:SF7">
    <property type="entry name" value="SENSOR HISTIDINE KINASE GLRK"/>
    <property type="match status" value="1"/>
</dbReference>
<feature type="domain" description="Histidine kinase" evidence="9">
    <location>
        <begin position="150"/>
        <end position="364"/>
    </location>
</feature>
<evidence type="ECO:0000256" key="3">
    <source>
        <dbReference type="ARBA" id="ARBA00022553"/>
    </source>
</evidence>
<gene>
    <name evidence="10" type="ORF">QE382_000041</name>
</gene>
<dbReference type="InterPro" id="IPR013656">
    <property type="entry name" value="PAS_4"/>
</dbReference>
<dbReference type="Pfam" id="PF02518">
    <property type="entry name" value="HATPase_c"/>
    <property type="match status" value="1"/>
</dbReference>
<dbReference type="PRINTS" id="PR00344">
    <property type="entry name" value="BCTRLSENSOR"/>
</dbReference>
<proteinExistence type="predicted"/>
<dbReference type="SUPFAM" id="SSF55874">
    <property type="entry name" value="ATPase domain of HSP90 chaperone/DNA topoisomerase II/histidine kinase"/>
    <property type="match status" value="1"/>
</dbReference>
<name>A0ABU0TZC2_9SPHI</name>
<dbReference type="Pfam" id="PF00512">
    <property type="entry name" value="HisKA"/>
    <property type="match status" value="1"/>
</dbReference>
<dbReference type="InterPro" id="IPR035965">
    <property type="entry name" value="PAS-like_dom_sf"/>
</dbReference>
<dbReference type="InterPro" id="IPR005467">
    <property type="entry name" value="His_kinase_dom"/>
</dbReference>
<dbReference type="RefSeq" id="WP_307184201.1">
    <property type="nucleotide sequence ID" value="NZ_JAUTBA010000001.1"/>
</dbReference>
<keyword evidence="5" id="KW-0547">Nucleotide-binding</keyword>
<dbReference type="SUPFAM" id="SSF55785">
    <property type="entry name" value="PYP-like sensor domain (PAS domain)"/>
    <property type="match status" value="1"/>
</dbReference>
<dbReference type="InterPro" id="IPR003661">
    <property type="entry name" value="HisK_dim/P_dom"/>
</dbReference>
<dbReference type="CDD" id="cd00075">
    <property type="entry name" value="HATPase"/>
    <property type="match status" value="1"/>
</dbReference>
<dbReference type="SMART" id="SM00388">
    <property type="entry name" value="HisKA"/>
    <property type="match status" value="1"/>
</dbReference>
<sequence length="364" mass="41417">MPFDEHLLLSVLEQSPLATAIYDSADLNIAFVNQAMLNTWHADSSIIGRTLSACFPSFEKEGFSSILKNVWKTGISYRAKDTPADIVSGKNIIRRYFDFEYKALLDEKGNTYAILHSSWDVTERKLAYEKAESQKEQISFNRKLDLLSNTLSHDLKNPLSILKMGNDMLRQKDISLPEHVQQKWYENMRGAIENIQSIINQTLQINKIRAVNPIRECIEMDKKLVEWIAEAKLIYPESQLAFRLGNLLQLEADCGVIYQIFFNLIVNAVKYAKQTEQDYLAIYSENTNKGTVYYLEDNGIGIPEEDLELVFKAHERASNTIEAQGSGIGLSLVKELTERLDGTINLSSKLGKGTVIRLFFPHHS</sequence>
<evidence type="ECO:0000256" key="5">
    <source>
        <dbReference type="ARBA" id="ARBA00022741"/>
    </source>
</evidence>
<evidence type="ECO:0000256" key="7">
    <source>
        <dbReference type="ARBA" id="ARBA00022840"/>
    </source>
</evidence>
<evidence type="ECO:0000313" key="11">
    <source>
        <dbReference type="Proteomes" id="UP001244640"/>
    </source>
</evidence>
<keyword evidence="8" id="KW-0902">Two-component regulatory system</keyword>
<keyword evidence="6 10" id="KW-0418">Kinase</keyword>
<evidence type="ECO:0000259" key="9">
    <source>
        <dbReference type="PROSITE" id="PS50109"/>
    </source>
</evidence>
<dbReference type="InterPro" id="IPR050351">
    <property type="entry name" value="BphY/WalK/GraS-like"/>
</dbReference>
<organism evidence="10 11">
    <name type="scientific">Sphingobacterium zeae</name>
    <dbReference type="NCBI Taxonomy" id="1776859"/>
    <lineage>
        <taxon>Bacteria</taxon>
        <taxon>Pseudomonadati</taxon>
        <taxon>Bacteroidota</taxon>
        <taxon>Sphingobacteriia</taxon>
        <taxon>Sphingobacteriales</taxon>
        <taxon>Sphingobacteriaceae</taxon>
        <taxon>Sphingobacterium</taxon>
    </lineage>
</organism>
<dbReference type="EC" id="2.7.13.3" evidence="2"/>
<dbReference type="InterPro" id="IPR036097">
    <property type="entry name" value="HisK_dim/P_sf"/>
</dbReference>
<keyword evidence="3" id="KW-0597">Phosphoprotein</keyword>
<dbReference type="GO" id="GO:0016301">
    <property type="term" value="F:kinase activity"/>
    <property type="evidence" value="ECO:0007669"/>
    <property type="project" value="UniProtKB-KW"/>
</dbReference>
<dbReference type="Gene3D" id="3.30.450.20">
    <property type="entry name" value="PAS domain"/>
    <property type="match status" value="1"/>
</dbReference>
<evidence type="ECO:0000256" key="4">
    <source>
        <dbReference type="ARBA" id="ARBA00022679"/>
    </source>
</evidence>
<dbReference type="InterPro" id="IPR003594">
    <property type="entry name" value="HATPase_dom"/>
</dbReference>
<dbReference type="PROSITE" id="PS50109">
    <property type="entry name" value="HIS_KIN"/>
    <property type="match status" value="1"/>
</dbReference>
<dbReference type="SMART" id="SM00387">
    <property type="entry name" value="HATPase_c"/>
    <property type="match status" value="1"/>
</dbReference>
<dbReference type="Proteomes" id="UP001244640">
    <property type="component" value="Unassembled WGS sequence"/>
</dbReference>
<dbReference type="InterPro" id="IPR036890">
    <property type="entry name" value="HATPase_C_sf"/>
</dbReference>
<keyword evidence="7" id="KW-0067">ATP-binding</keyword>
<keyword evidence="4" id="KW-0808">Transferase</keyword>
<dbReference type="InterPro" id="IPR004358">
    <property type="entry name" value="Sig_transdc_His_kin-like_C"/>
</dbReference>
<accession>A0ABU0TZC2</accession>
<dbReference type="Gene3D" id="1.10.287.130">
    <property type="match status" value="1"/>
</dbReference>
<keyword evidence="11" id="KW-1185">Reference proteome</keyword>
<evidence type="ECO:0000256" key="1">
    <source>
        <dbReference type="ARBA" id="ARBA00000085"/>
    </source>
</evidence>
<protein>
    <recommendedName>
        <fullName evidence="2">histidine kinase</fullName>
        <ecNumber evidence="2">2.7.13.3</ecNumber>
    </recommendedName>
</protein>
<comment type="catalytic activity">
    <reaction evidence="1">
        <text>ATP + protein L-histidine = ADP + protein N-phospho-L-histidine.</text>
        <dbReference type="EC" id="2.7.13.3"/>
    </reaction>
</comment>
<reference evidence="10 11" key="1">
    <citation type="submission" date="2023-07" db="EMBL/GenBank/DDBJ databases">
        <title>Functional and genomic diversity of the sorghum phyllosphere microbiome.</title>
        <authorList>
            <person name="Shade A."/>
        </authorList>
    </citation>
    <scope>NUCLEOTIDE SEQUENCE [LARGE SCALE GENOMIC DNA]</scope>
    <source>
        <strain evidence="10 11">SORGH_AS_0892</strain>
    </source>
</reference>
<dbReference type="Pfam" id="PF08448">
    <property type="entry name" value="PAS_4"/>
    <property type="match status" value="1"/>
</dbReference>